<dbReference type="Proteomes" id="UP000467840">
    <property type="component" value="Chromosome 12"/>
</dbReference>
<evidence type="ECO:0000313" key="2">
    <source>
        <dbReference type="EMBL" id="KAF2284991.1"/>
    </source>
</evidence>
<feature type="region of interest" description="Disordered" evidence="1">
    <location>
        <begin position="1"/>
        <end position="42"/>
    </location>
</feature>
<sequence>MVQPNNPSKAPIEDIHIGRREELEDRGGGQSNENISDDNVIHSPDLDEVDINDGFIIHENYEVDPLNEELLSVRDKINHKVLEDNVDDGSDFNDEVVKKVKQMRTSGKDLRLSNLAQLSNWLLNKILRV</sequence>
<dbReference type="AlphaFoldDB" id="A0A6A6K851"/>
<dbReference type="EMBL" id="JAAGAX010000018">
    <property type="protein sequence ID" value="KAF2284991.1"/>
    <property type="molecule type" value="Genomic_DNA"/>
</dbReference>
<feature type="compositionally biased region" description="Basic and acidic residues" evidence="1">
    <location>
        <begin position="11"/>
        <end position="27"/>
    </location>
</feature>
<evidence type="ECO:0000256" key="1">
    <source>
        <dbReference type="SAM" id="MobiDB-lite"/>
    </source>
</evidence>
<comment type="caution">
    <text evidence="2">The sequence shown here is derived from an EMBL/GenBank/DDBJ whole genome shotgun (WGS) entry which is preliminary data.</text>
</comment>
<proteinExistence type="predicted"/>
<accession>A0A6A6K851</accession>
<gene>
    <name evidence="2" type="ORF">GH714_034177</name>
</gene>
<evidence type="ECO:0000313" key="3">
    <source>
        <dbReference type="Proteomes" id="UP000467840"/>
    </source>
</evidence>
<name>A0A6A6K851_HEVBR</name>
<organism evidence="2 3">
    <name type="scientific">Hevea brasiliensis</name>
    <name type="common">Para rubber tree</name>
    <name type="synonym">Siphonia brasiliensis</name>
    <dbReference type="NCBI Taxonomy" id="3981"/>
    <lineage>
        <taxon>Eukaryota</taxon>
        <taxon>Viridiplantae</taxon>
        <taxon>Streptophyta</taxon>
        <taxon>Embryophyta</taxon>
        <taxon>Tracheophyta</taxon>
        <taxon>Spermatophyta</taxon>
        <taxon>Magnoliopsida</taxon>
        <taxon>eudicotyledons</taxon>
        <taxon>Gunneridae</taxon>
        <taxon>Pentapetalae</taxon>
        <taxon>rosids</taxon>
        <taxon>fabids</taxon>
        <taxon>Malpighiales</taxon>
        <taxon>Euphorbiaceae</taxon>
        <taxon>Crotonoideae</taxon>
        <taxon>Micrandreae</taxon>
        <taxon>Hevea</taxon>
    </lineage>
</organism>
<keyword evidence="3" id="KW-1185">Reference proteome</keyword>
<reference evidence="2 3" key="1">
    <citation type="journal article" date="2020" name="Mol. Plant">
        <title>The Chromosome-Based Rubber Tree Genome Provides New Insights into Spurge Genome Evolution and Rubber Biosynthesis.</title>
        <authorList>
            <person name="Liu J."/>
            <person name="Shi C."/>
            <person name="Shi C.C."/>
            <person name="Li W."/>
            <person name="Zhang Q.J."/>
            <person name="Zhang Y."/>
            <person name="Li K."/>
            <person name="Lu H.F."/>
            <person name="Shi C."/>
            <person name="Zhu S.T."/>
            <person name="Xiao Z.Y."/>
            <person name="Nan H."/>
            <person name="Yue Y."/>
            <person name="Zhu X.G."/>
            <person name="Wu Y."/>
            <person name="Hong X.N."/>
            <person name="Fan G.Y."/>
            <person name="Tong Y."/>
            <person name="Zhang D."/>
            <person name="Mao C.L."/>
            <person name="Liu Y.L."/>
            <person name="Hao S.J."/>
            <person name="Liu W.Q."/>
            <person name="Lv M.Q."/>
            <person name="Zhang H.B."/>
            <person name="Liu Y."/>
            <person name="Hu-Tang G.R."/>
            <person name="Wang J.P."/>
            <person name="Wang J.H."/>
            <person name="Sun Y.H."/>
            <person name="Ni S.B."/>
            <person name="Chen W.B."/>
            <person name="Zhang X.C."/>
            <person name="Jiao Y.N."/>
            <person name="Eichler E.E."/>
            <person name="Li G.H."/>
            <person name="Liu X."/>
            <person name="Gao L.Z."/>
        </authorList>
    </citation>
    <scope>NUCLEOTIDE SEQUENCE [LARGE SCALE GENOMIC DNA]</scope>
    <source>
        <strain evidence="3">cv. GT1</strain>
        <tissue evidence="2">Leaf</tissue>
    </source>
</reference>
<protein>
    <submittedName>
        <fullName evidence="2">Uncharacterized protein</fullName>
    </submittedName>
</protein>